<feature type="compositionally biased region" description="Polar residues" evidence="8">
    <location>
        <begin position="55"/>
        <end position="72"/>
    </location>
</feature>
<dbReference type="GO" id="GO:0016020">
    <property type="term" value="C:membrane"/>
    <property type="evidence" value="ECO:0007669"/>
    <property type="project" value="UniProtKB-SubCell"/>
</dbReference>
<dbReference type="Pfam" id="PF05283">
    <property type="entry name" value="MGC-24"/>
    <property type="match status" value="1"/>
</dbReference>
<keyword evidence="4 10" id="KW-0732">Signal</keyword>
<keyword evidence="5 9" id="KW-1133">Transmembrane helix</keyword>
<evidence type="ECO:0000256" key="3">
    <source>
        <dbReference type="ARBA" id="ARBA00022692"/>
    </source>
</evidence>
<accession>E4WQZ6</accession>
<proteinExistence type="inferred from homology"/>
<evidence type="ECO:0000256" key="10">
    <source>
        <dbReference type="SAM" id="SignalP"/>
    </source>
</evidence>
<evidence type="ECO:0000256" key="5">
    <source>
        <dbReference type="ARBA" id="ARBA00022989"/>
    </source>
</evidence>
<evidence type="ECO:0000256" key="6">
    <source>
        <dbReference type="ARBA" id="ARBA00023136"/>
    </source>
</evidence>
<comment type="similarity">
    <text evidence="2">Belongs to the CD164 family.</text>
</comment>
<evidence type="ECO:0000313" key="11">
    <source>
        <dbReference type="EMBL" id="CBY20985.1"/>
    </source>
</evidence>
<keyword evidence="3 9" id="KW-0812">Transmembrane</keyword>
<feature type="transmembrane region" description="Helical" evidence="9">
    <location>
        <begin position="82"/>
        <end position="103"/>
    </location>
</feature>
<reference evidence="11" key="1">
    <citation type="journal article" date="2010" name="Science">
        <title>Plasticity of animal genome architecture unmasked by rapid evolution of a pelagic tunicate.</title>
        <authorList>
            <person name="Denoeud F."/>
            <person name="Henriet S."/>
            <person name="Mungpakdee S."/>
            <person name="Aury J.M."/>
            <person name="Da Silva C."/>
            <person name="Brinkmann H."/>
            <person name="Mikhaleva J."/>
            <person name="Olsen L.C."/>
            <person name="Jubin C."/>
            <person name="Canestro C."/>
            <person name="Bouquet J.M."/>
            <person name="Danks G."/>
            <person name="Poulain J."/>
            <person name="Campsteijn C."/>
            <person name="Adamski M."/>
            <person name="Cross I."/>
            <person name="Yadetie F."/>
            <person name="Muffato M."/>
            <person name="Louis A."/>
            <person name="Butcher S."/>
            <person name="Tsagkogeorga G."/>
            <person name="Konrad A."/>
            <person name="Singh S."/>
            <person name="Jensen M.F."/>
            <person name="Cong E.H."/>
            <person name="Eikeseth-Otteraa H."/>
            <person name="Noel B."/>
            <person name="Anthouard V."/>
            <person name="Porcel B.M."/>
            <person name="Kachouri-Lafond R."/>
            <person name="Nishino A."/>
            <person name="Ugolini M."/>
            <person name="Chourrout P."/>
            <person name="Nishida H."/>
            <person name="Aasland R."/>
            <person name="Huzurbazar S."/>
            <person name="Westhof E."/>
            <person name="Delsuc F."/>
            <person name="Lehrach H."/>
            <person name="Reinhardt R."/>
            <person name="Weissenbach J."/>
            <person name="Roy S.W."/>
            <person name="Artiguenave F."/>
            <person name="Postlethwait J.H."/>
            <person name="Manak J.R."/>
            <person name="Thompson E.M."/>
            <person name="Jaillon O."/>
            <person name="Du Pasquier L."/>
            <person name="Boudinot P."/>
            <person name="Liberles D.A."/>
            <person name="Volff J.N."/>
            <person name="Philippe H."/>
            <person name="Lenhard B."/>
            <person name="Roest Crollius H."/>
            <person name="Wincker P."/>
            <person name="Chourrout D."/>
        </authorList>
    </citation>
    <scope>NUCLEOTIDE SEQUENCE [LARGE SCALE GENOMIC DNA]</scope>
</reference>
<feature type="compositionally biased region" description="Polar residues" evidence="8">
    <location>
        <begin position="23"/>
        <end position="35"/>
    </location>
</feature>
<dbReference type="InterPro" id="IPR007947">
    <property type="entry name" value="CD164_MGC24"/>
</dbReference>
<evidence type="ECO:0000256" key="4">
    <source>
        <dbReference type="ARBA" id="ARBA00022729"/>
    </source>
</evidence>
<evidence type="ECO:0000313" key="12">
    <source>
        <dbReference type="Proteomes" id="UP000001307"/>
    </source>
</evidence>
<dbReference type="GO" id="GO:0031410">
    <property type="term" value="C:cytoplasmic vesicle"/>
    <property type="evidence" value="ECO:0007669"/>
    <property type="project" value="TreeGrafter"/>
</dbReference>
<keyword evidence="7" id="KW-0325">Glycoprotein</keyword>
<evidence type="ECO:0000256" key="2">
    <source>
        <dbReference type="ARBA" id="ARBA00005341"/>
    </source>
</evidence>
<name>E4WQZ6_OIKDI</name>
<protein>
    <submittedName>
        <fullName evidence="11">Uncharacterized protein</fullName>
    </submittedName>
</protein>
<evidence type="ECO:0000256" key="7">
    <source>
        <dbReference type="ARBA" id="ARBA00023180"/>
    </source>
</evidence>
<evidence type="ECO:0000256" key="1">
    <source>
        <dbReference type="ARBA" id="ARBA00004479"/>
    </source>
</evidence>
<dbReference type="OrthoDB" id="10098542at2759"/>
<dbReference type="PANTHER" id="PTHR11337">
    <property type="entry name" value="MUCIN/PORIMIN"/>
    <property type="match status" value="1"/>
</dbReference>
<evidence type="ECO:0000256" key="8">
    <source>
        <dbReference type="SAM" id="MobiDB-lite"/>
    </source>
</evidence>
<dbReference type="InParanoid" id="E4WQZ6"/>
<dbReference type="PANTHER" id="PTHR11337:SF14">
    <property type="entry name" value="PORIMIN"/>
    <property type="match status" value="1"/>
</dbReference>
<feature type="signal peptide" evidence="10">
    <location>
        <begin position="1"/>
        <end position="16"/>
    </location>
</feature>
<keyword evidence="12" id="KW-1185">Reference proteome</keyword>
<organism evidence="11">
    <name type="scientific">Oikopleura dioica</name>
    <name type="common">Tunicate</name>
    <dbReference type="NCBI Taxonomy" id="34765"/>
    <lineage>
        <taxon>Eukaryota</taxon>
        <taxon>Metazoa</taxon>
        <taxon>Chordata</taxon>
        <taxon>Tunicata</taxon>
        <taxon>Appendicularia</taxon>
        <taxon>Copelata</taxon>
        <taxon>Oikopleuridae</taxon>
        <taxon>Oikopleura</taxon>
    </lineage>
</organism>
<dbReference type="Proteomes" id="UP000001307">
    <property type="component" value="Unassembled WGS sequence"/>
</dbReference>
<gene>
    <name evidence="11" type="ORF">GSOID_T00000996001</name>
</gene>
<dbReference type="EMBL" id="FN653015">
    <property type="protein sequence ID" value="CBY20985.1"/>
    <property type="molecule type" value="Genomic_DNA"/>
</dbReference>
<comment type="subcellular location">
    <subcellularLocation>
        <location evidence="1">Membrane</location>
        <topology evidence="1">Single-pass type I membrane protein</topology>
    </subcellularLocation>
</comment>
<dbReference type="AlphaFoldDB" id="E4WQZ6"/>
<feature type="chain" id="PRO_5003189462" evidence="10">
    <location>
        <begin position="17"/>
        <end position="116"/>
    </location>
</feature>
<feature type="region of interest" description="Disordered" evidence="8">
    <location>
        <begin position="23"/>
        <end position="72"/>
    </location>
</feature>
<evidence type="ECO:0000256" key="9">
    <source>
        <dbReference type="SAM" id="Phobius"/>
    </source>
</evidence>
<keyword evidence="6 9" id="KW-0472">Membrane</keyword>
<sequence length="116" mass="12671">MNLAWLFLIFHATVAAQEPEITTQATSMELSNSTESKNDESVENMENPTDDENLTPENGTSTTDTPFVQPITSAPGNSGFDFGSFIGGAVLAFGVTSTVYFGIKFYRAHNPDYRHI</sequence>